<feature type="binding site" evidence="7">
    <location>
        <begin position="208"/>
        <end position="215"/>
    </location>
    <ligand>
        <name>GTP</name>
        <dbReference type="ChEBI" id="CHEBI:37565"/>
    </ligand>
</feature>
<dbReference type="InterPro" id="IPR032305">
    <property type="entry name" value="GTP-bd_M"/>
</dbReference>
<accession>K0B075</accession>
<proteinExistence type="inferred from homology"/>
<keyword evidence="1 6" id="KW-0963">Cytoplasm</keyword>
<dbReference type="Gene3D" id="3.40.50.11060">
    <property type="entry name" value="GTPase HflX, N-terminal domain"/>
    <property type="match status" value="1"/>
</dbReference>
<dbReference type="InterPro" id="IPR030394">
    <property type="entry name" value="G_HFLX_dom"/>
</dbReference>
<dbReference type="SUPFAM" id="SSF52540">
    <property type="entry name" value="P-loop containing nucleoside triphosphate hydrolases"/>
    <property type="match status" value="1"/>
</dbReference>
<dbReference type="STRING" id="1128398.Curi_c10370"/>
<comment type="subcellular location">
    <subcellularLocation>
        <location evidence="6">Cytoplasm</location>
    </subcellularLocation>
    <text evidence="6">May associate with membranes.</text>
</comment>
<dbReference type="PROSITE" id="PS51705">
    <property type="entry name" value="G_HFLX"/>
    <property type="match status" value="1"/>
</dbReference>
<keyword evidence="5 6" id="KW-0342">GTP-binding</keyword>
<feature type="domain" description="Hflx-type G" evidence="9">
    <location>
        <begin position="202"/>
        <end position="373"/>
    </location>
</feature>
<feature type="binding site" evidence="7">
    <location>
        <begin position="329"/>
        <end position="332"/>
    </location>
    <ligand>
        <name>GTP</name>
        <dbReference type="ChEBI" id="CHEBI:37565"/>
    </ligand>
</feature>
<dbReference type="PRINTS" id="PR00326">
    <property type="entry name" value="GTP1OBG"/>
</dbReference>
<gene>
    <name evidence="6" type="primary">hflX</name>
    <name evidence="10" type="ordered locus">Curi_c10370</name>
</gene>
<evidence type="ECO:0000313" key="10">
    <source>
        <dbReference type="EMBL" id="AFS78051.1"/>
    </source>
</evidence>
<dbReference type="KEGG" id="cad:Curi_c10370"/>
<name>K0B075_GOTA9</name>
<dbReference type="PATRIC" id="fig|1128398.3.peg.1038"/>
<feature type="binding site" evidence="8">
    <location>
        <position position="243"/>
    </location>
    <ligand>
        <name>Mg(2+)</name>
        <dbReference type="ChEBI" id="CHEBI:18420"/>
    </ligand>
</feature>
<keyword evidence="2 8" id="KW-0479">Metal-binding</keyword>
<dbReference type="GO" id="GO:0046872">
    <property type="term" value="F:metal ion binding"/>
    <property type="evidence" value="ECO:0007669"/>
    <property type="project" value="UniProtKB-KW"/>
</dbReference>
<dbReference type="HOGENOM" id="CLU_019597_2_2_9"/>
<feature type="binding site" evidence="8">
    <location>
        <position position="215"/>
    </location>
    <ligand>
        <name>Mg(2+)</name>
        <dbReference type="ChEBI" id="CHEBI:18420"/>
    </ligand>
</feature>
<dbReference type="Pfam" id="PF16360">
    <property type="entry name" value="GTP-bdg_M"/>
    <property type="match status" value="1"/>
</dbReference>
<dbReference type="FunFam" id="3.40.50.11060:FF:000001">
    <property type="entry name" value="GTPase HflX"/>
    <property type="match status" value="1"/>
</dbReference>
<evidence type="ECO:0000256" key="3">
    <source>
        <dbReference type="ARBA" id="ARBA00022741"/>
    </source>
</evidence>
<evidence type="ECO:0000313" key="11">
    <source>
        <dbReference type="Proteomes" id="UP000006094"/>
    </source>
</evidence>
<dbReference type="PANTHER" id="PTHR10229:SF0">
    <property type="entry name" value="GTP-BINDING PROTEIN 6-RELATED"/>
    <property type="match status" value="1"/>
</dbReference>
<dbReference type="AlphaFoldDB" id="K0B075"/>
<comment type="cofactor">
    <cofactor evidence="8">
        <name>Mg(2+)</name>
        <dbReference type="ChEBI" id="CHEBI:18420"/>
    </cofactor>
</comment>
<dbReference type="GO" id="GO:0005737">
    <property type="term" value="C:cytoplasm"/>
    <property type="evidence" value="ECO:0007669"/>
    <property type="project" value="UniProtKB-SubCell"/>
</dbReference>
<evidence type="ECO:0000256" key="2">
    <source>
        <dbReference type="ARBA" id="ARBA00022723"/>
    </source>
</evidence>
<dbReference type="InterPro" id="IPR027417">
    <property type="entry name" value="P-loop_NTPase"/>
</dbReference>
<dbReference type="EMBL" id="CP003326">
    <property type="protein sequence ID" value="AFS78051.1"/>
    <property type="molecule type" value="Genomic_DNA"/>
</dbReference>
<dbReference type="Pfam" id="PF01926">
    <property type="entry name" value="MMR_HSR1"/>
    <property type="match status" value="1"/>
</dbReference>
<sequence>MYEIEDDKLEKIIIVGVDRNKRGEITVESSMDELAELVKAADGIVEGRVVQNREHIDSAYHIGKGKAEEIAVACEELDIDTVVFNDELSGAQIRNLENIIERKIIDRTSLILDIFAKRATSKEGKLQVELAQLKYRLPRLIGFRNYLSRTGGGIGTKGPGEQKLELDRRHILGRINDIQRQLKELDKVRMVKRKQRRSNDIPIVALVGYTNAGKSTLLNSLIRLDEDYKEEKEVFVKDMLFATLETNLRKATLPNGRDFLITDTVGFVSKLPTHLVEAFKGTLEEVQFADLLLHVVDITNEDLEIQMVTTMKIIKDLDVIDKPIITVFNKVDEGNIEDIAYKVPEPKIFISAKTGHNLELLLKMIEDNLPQSYYNVDLLIPFSKGDLLSYIFDNTKVESQEHTAEGTLVTVTLDQADYNRCKEYIVDKNE</sequence>
<evidence type="ECO:0000256" key="4">
    <source>
        <dbReference type="ARBA" id="ARBA00022842"/>
    </source>
</evidence>
<dbReference type="Gene3D" id="6.10.250.2860">
    <property type="match status" value="1"/>
</dbReference>
<comment type="similarity">
    <text evidence="6">Belongs to the TRAFAC class OBG-HflX-like GTPase superfamily. HflX GTPase family.</text>
</comment>
<dbReference type="PIRSF" id="PIRSF006809">
    <property type="entry name" value="GTP-binding_hflX_prd"/>
    <property type="match status" value="1"/>
</dbReference>
<reference evidence="10 11" key="1">
    <citation type="journal article" date="2012" name="PLoS ONE">
        <title>The purine-utilizing bacterium Clostridium acidurici 9a: a genome-guided metabolic reconsideration.</title>
        <authorList>
            <person name="Hartwich K."/>
            <person name="Poehlein A."/>
            <person name="Daniel R."/>
        </authorList>
    </citation>
    <scope>NUCLEOTIDE SEQUENCE [LARGE SCALE GENOMIC DNA]</scope>
    <source>
        <strain evidence="11">ATCC 7906 / DSM 604 / BCRC 14475 / CIP 104303 / KCTC 5404 / NCIMB 10678 / 9a</strain>
    </source>
</reference>
<keyword evidence="4 8" id="KW-0460">Magnesium</keyword>
<dbReference type="OrthoDB" id="9812272at2"/>
<dbReference type="PANTHER" id="PTHR10229">
    <property type="entry name" value="GTP-BINDING PROTEIN HFLX"/>
    <property type="match status" value="1"/>
</dbReference>
<dbReference type="eggNOG" id="COG2262">
    <property type="taxonomic scope" value="Bacteria"/>
</dbReference>
<feature type="binding site" evidence="7">
    <location>
        <begin position="351"/>
        <end position="353"/>
    </location>
    <ligand>
        <name>GTP</name>
        <dbReference type="ChEBI" id="CHEBI:37565"/>
    </ligand>
</feature>
<evidence type="ECO:0000256" key="6">
    <source>
        <dbReference type="HAMAP-Rule" id="MF_00900"/>
    </source>
</evidence>
<keyword evidence="3 6" id="KW-0547">Nucleotide-binding</keyword>
<dbReference type="Proteomes" id="UP000006094">
    <property type="component" value="Chromosome"/>
</dbReference>
<dbReference type="GO" id="GO:0043022">
    <property type="term" value="F:ribosome binding"/>
    <property type="evidence" value="ECO:0007669"/>
    <property type="project" value="TreeGrafter"/>
</dbReference>
<dbReference type="CDD" id="cd01878">
    <property type="entry name" value="HflX"/>
    <property type="match status" value="1"/>
</dbReference>
<dbReference type="InterPro" id="IPR006073">
    <property type="entry name" value="GTP-bd"/>
</dbReference>
<dbReference type="GO" id="GO:0003924">
    <property type="term" value="F:GTPase activity"/>
    <property type="evidence" value="ECO:0007669"/>
    <property type="project" value="UniProtKB-UniRule"/>
</dbReference>
<dbReference type="GO" id="GO:0005525">
    <property type="term" value="F:GTP binding"/>
    <property type="evidence" value="ECO:0007669"/>
    <property type="project" value="UniProtKB-UniRule"/>
</dbReference>
<protein>
    <recommendedName>
        <fullName evidence="6">GTPase HflX</fullName>
    </recommendedName>
    <alternativeName>
        <fullName evidence="6">GTP-binding protein HflX</fullName>
    </alternativeName>
</protein>
<keyword evidence="11" id="KW-1185">Reference proteome</keyword>
<evidence type="ECO:0000256" key="1">
    <source>
        <dbReference type="ARBA" id="ARBA00022490"/>
    </source>
</evidence>
<dbReference type="NCBIfam" id="TIGR03156">
    <property type="entry name" value="GTP_HflX"/>
    <property type="match status" value="1"/>
</dbReference>
<evidence type="ECO:0000256" key="7">
    <source>
        <dbReference type="PIRSR" id="PIRSR006809-1"/>
    </source>
</evidence>
<evidence type="ECO:0000256" key="5">
    <source>
        <dbReference type="ARBA" id="ARBA00023134"/>
    </source>
</evidence>
<dbReference type="Pfam" id="PF13167">
    <property type="entry name" value="GTP-bdg_N"/>
    <property type="match status" value="1"/>
</dbReference>
<dbReference type="InterPro" id="IPR042108">
    <property type="entry name" value="GTPase_HflX_N_sf"/>
</dbReference>
<organism evidence="10 11">
    <name type="scientific">Gottschalkia acidurici (strain ATCC 7906 / DSM 604 / BCRC 14475 / CIP 104303 / KCTC 5404 / NCIMB 10678 / 9a)</name>
    <name type="common">Clostridium acidurici</name>
    <dbReference type="NCBI Taxonomy" id="1128398"/>
    <lineage>
        <taxon>Bacteria</taxon>
        <taxon>Bacillati</taxon>
        <taxon>Bacillota</taxon>
        <taxon>Tissierellia</taxon>
        <taxon>Tissierellales</taxon>
        <taxon>Gottschalkiaceae</taxon>
        <taxon>Gottschalkia</taxon>
    </lineage>
</organism>
<dbReference type="HAMAP" id="MF_00900">
    <property type="entry name" value="GTPase_HflX"/>
    <property type="match status" value="1"/>
</dbReference>
<comment type="subunit">
    <text evidence="6">Monomer. Associates with the 50S ribosomal subunit.</text>
</comment>
<evidence type="ECO:0000256" key="8">
    <source>
        <dbReference type="PIRSR" id="PIRSR006809-2"/>
    </source>
</evidence>
<comment type="function">
    <text evidence="6">GTPase that associates with the 50S ribosomal subunit and may have a role during protein synthesis or ribosome biogenesis.</text>
</comment>
<dbReference type="Gene3D" id="3.40.50.300">
    <property type="entry name" value="P-loop containing nucleotide triphosphate hydrolases"/>
    <property type="match status" value="1"/>
</dbReference>
<dbReference type="InterPro" id="IPR016496">
    <property type="entry name" value="GTPase_HflX"/>
</dbReference>
<dbReference type="RefSeq" id="WP_014967188.1">
    <property type="nucleotide sequence ID" value="NC_018664.1"/>
</dbReference>
<feature type="binding site" evidence="7">
    <location>
        <begin position="263"/>
        <end position="266"/>
    </location>
    <ligand>
        <name>GTP</name>
        <dbReference type="ChEBI" id="CHEBI:37565"/>
    </ligand>
</feature>
<evidence type="ECO:0000259" key="9">
    <source>
        <dbReference type="PROSITE" id="PS51705"/>
    </source>
</evidence>
<dbReference type="InterPro" id="IPR025121">
    <property type="entry name" value="GTPase_HflX_N"/>
</dbReference>